<evidence type="ECO:0000256" key="1">
    <source>
        <dbReference type="SAM" id="Phobius"/>
    </source>
</evidence>
<gene>
    <name evidence="2" type="ORF">SG34_030610</name>
</gene>
<name>A0AAF0CDY4_9GAMM</name>
<accession>A0AAF0CDY4</accession>
<keyword evidence="1" id="KW-0472">Membrane</keyword>
<dbReference type="RefSeq" id="WP_044841293.1">
    <property type="nucleotide sequence ID" value="NZ_CP059734.1"/>
</dbReference>
<evidence type="ECO:0000313" key="2">
    <source>
        <dbReference type="EMBL" id="WDE09121.1"/>
    </source>
</evidence>
<protein>
    <submittedName>
        <fullName evidence="2">Uncharacterized protein</fullName>
    </submittedName>
</protein>
<keyword evidence="1" id="KW-1133">Transmembrane helix</keyword>
<keyword evidence="3" id="KW-1185">Reference proteome</keyword>
<dbReference type="KEGG" id="tvd:SG34_030610"/>
<sequence>MSTIKNESILKLALIFAIVAFAIASRNTLLISIVFSVSIMAAMLMNRHDINIVYLCTGFIIVKIIERALFTLAIEPGFSDVYTDETKSTVWLGAVTFATHFIIDLILFYMVLLRAPFTRARLAARNKPTDKIRMYKAEVAFASLFSVFMFIDLLALVENFIRHLDAIGFSMEVAQKFSGWTWVYYHYLDMKSILTGCAFMLLWSMSTEIAREQYHRQFEIKV</sequence>
<feature type="transmembrane region" description="Helical" evidence="1">
    <location>
        <begin position="134"/>
        <end position="157"/>
    </location>
</feature>
<feature type="transmembrane region" description="Helical" evidence="1">
    <location>
        <begin position="52"/>
        <end position="70"/>
    </location>
</feature>
<feature type="transmembrane region" description="Helical" evidence="1">
    <location>
        <begin position="90"/>
        <end position="113"/>
    </location>
</feature>
<dbReference type="Proteomes" id="UP000032352">
    <property type="component" value="Chromosome pTvir"/>
</dbReference>
<keyword evidence="1" id="KW-0812">Transmembrane</keyword>
<proteinExistence type="predicted"/>
<evidence type="ECO:0000313" key="3">
    <source>
        <dbReference type="Proteomes" id="UP000032352"/>
    </source>
</evidence>
<organism evidence="2 3">
    <name type="scientific">Thalassomonas viridans</name>
    <dbReference type="NCBI Taxonomy" id="137584"/>
    <lineage>
        <taxon>Bacteria</taxon>
        <taxon>Pseudomonadati</taxon>
        <taxon>Pseudomonadota</taxon>
        <taxon>Gammaproteobacteria</taxon>
        <taxon>Alteromonadales</taxon>
        <taxon>Colwelliaceae</taxon>
        <taxon>Thalassomonas</taxon>
    </lineage>
</organism>
<feature type="transmembrane region" description="Helical" evidence="1">
    <location>
        <begin position="12"/>
        <end position="45"/>
    </location>
</feature>
<feature type="transmembrane region" description="Helical" evidence="1">
    <location>
        <begin position="184"/>
        <end position="203"/>
    </location>
</feature>
<dbReference type="EMBL" id="CP059734">
    <property type="protein sequence ID" value="WDE09121.1"/>
    <property type="molecule type" value="Genomic_DNA"/>
</dbReference>
<reference evidence="2 3" key="1">
    <citation type="journal article" date="2015" name="Genome Announc.">
        <title>Draft Genome Sequences of Marine Isolates of Thalassomonas viridans and Thalassomonas actiniarum.</title>
        <authorList>
            <person name="Olonade I."/>
            <person name="van Zyl L.J."/>
            <person name="Trindade M."/>
        </authorList>
    </citation>
    <scope>NUCLEOTIDE SEQUENCE [LARGE SCALE GENOMIC DNA]</scope>
    <source>
        <strain evidence="2 3">XOM25</strain>
    </source>
</reference>
<reference evidence="2 3" key="2">
    <citation type="journal article" date="2022" name="Mar. Drugs">
        <title>Bioassay-Guided Fractionation Leads to the Detection of Cholic Acid Generated by the Rare Thalassomonas sp.</title>
        <authorList>
            <person name="Pheiffer F."/>
            <person name="Schneider Y.K."/>
            <person name="Hansen E.H."/>
            <person name="Andersen J.H."/>
            <person name="Isaksson J."/>
            <person name="Busche T."/>
            <person name="R C."/>
            <person name="Kalinowski J."/>
            <person name="Zyl L.V."/>
            <person name="Trindade M."/>
        </authorList>
    </citation>
    <scope>NUCLEOTIDE SEQUENCE [LARGE SCALE GENOMIC DNA]</scope>
    <source>
        <strain evidence="2 3">XOM25</strain>
    </source>
</reference>
<dbReference type="AlphaFoldDB" id="A0AAF0CDY4"/>